<dbReference type="AlphaFoldDB" id="A0A975GWC2"/>
<reference evidence="2" key="1">
    <citation type="submission" date="2020-09" db="EMBL/GenBank/DDBJ databases">
        <title>Brevundimonas sp. LVF2 isolated from a puddle in Goettingen, Germany.</title>
        <authorList>
            <person name="Friedrich I."/>
            <person name="Klassen A."/>
            <person name="Hannes N."/>
            <person name="Schneider D."/>
            <person name="Hertel R."/>
            <person name="Daniel R."/>
        </authorList>
    </citation>
    <scope>NUCLEOTIDE SEQUENCE</scope>
    <source>
        <strain evidence="2">LVF2</strain>
    </source>
</reference>
<gene>
    <name evidence="2" type="ORF">IFJ75_01360</name>
</gene>
<accession>A0A975GWC2</accession>
<evidence type="ECO:0000313" key="3">
    <source>
        <dbReference type="Proteomes" id="UP000663918"/>
    </source>
</evidence>
<keyword evidence="1" id="KW-0472">Membrane</keyword>
<organism evidence="2 3">
    <name type="scientific">Brevundimonas goettingensis</name>
    <dbReference type="NCBI Taxonomy" id="2774190"/>
    <lineage>
        <taxon>Bacteria</taxon>
        <taxon>Pseudomonadati</taxon>
        <taxon>Pseudomonadota</taxon>
        <taxon>Alphaproteobacteria</taxon>
        <taxon>Caulobacterales</taxon>
        <taxon>Caulobacteraceae</taxon>
        <taxon>Brevundimonas</taxon>
    </lineage>
</organism>
<feature type="transmembrane region" description="Helical" evidence="1">
    <location>
        <begin position="75"/>
        <end position="93"/>
    </location>
</feature>
<sequence>MTTRRPWILWGAALLLALLGVLAGASFSLAAKAIWMAAQPRTLIFGWTAVAAFGLASLVWLAAVIWLFGRLRGPGRWIFAMAAAVLAICPVVIMKLEKPGLAETITLTPAEAQTWKTARP</sequence>
<keyword evidence="3" id="KW-1185">Reference proteome</keyword>
<keyword evidence="1" id="KW-0812">Transmembrane</keyword>
<dbReference type="RefSeq" id="WP_207870792.1">
    <property type="nucleotide sequence ID" value="NZ_CP062222.1"/>
</dbReference>
<keyword evidence="1" id="KW-1133">Transmembrane helix</keyword>
<dbReference type="KEGG" id="bgoe:IFJ75_01360"/>
<dbReference type="Proteomes" id="UP000663918">
    <property type="component" value="Chromosome"/>
</dbReference>
<evidence type="ECO:0000313" key="2">
    <source>
        <dbReference type="EMBL" id="QTC91614.1"/>
    </source>
</evidence>
<name>A0A975GWC2_9CAUL</name>
<dbReference type="EMBL" id="CP062222">
    <property type="protein sequence ID" value="QTC91614.1"/>
    <property type="molecule type" value="Genomic_DNA"/>
</dbReference>
<protein>
    <submittedName>
        <fullName evidence="2">Uncharacterized protein</fullName>
    </submittedName>
</protein>
<evidence type="ECO:0000256" key="1">
    <source>
        <dbReference type="SAM" id="Phobius"/>
    </source>
</evidence>
<proteinExistence type="predicted"/>
<feature type="transmembrane region" description="Helical" evidence="1">
    <location>
        <begin position="46"/>
        <end position="68"/>
    </location>
</feature>